<protein>
    <submittedName>
        <fullName evidence="12">DEAD/DEAH box helicase</fullName>
    </submittedName>
</protein>
<keyword evidence="4 7" id="KW-0067">ATP-binding</keyword>
<dbReference type="InterPro" id="IPR044742">
    <property type="entry name" value="DEAD/DEAH_RhlB"/>
</dbReference>
<dbReference type="PROSITE" id="PS00039">
    <property type="entry name" value="DEAD_ATP_HELICASE"/>
    <property type="match status" value="1"/>
</dbReference>
<feature type="short sequence motif" description="Q motif" evidence="6">
    <location>
        <begin position="1"/>
        <end position="29"/>
    </location>
</feature>
<dbReference type="Pfam" id="PF00271">
    <property type="entry name" value="Helicase_C"/>
    <property type="match status" value="1"/>
</dbReference>
<evidence type="ECO:0000256" key="6">
    <source>
        <dbReference type="PROSITE-ProRule" id="PRU00552"/>
    </source>
</evidence>
<dbReference type="InterPro" id="IPR001650">
    <property type="entry name" value="Helicase_C-like"/>
</dbReference>
<dbReference type="PROSITE" id="PS51192">
    <property type="entry name" value="HELICASE_ATP_BIND_1"/>
    <property type="match status" value="1"/>
</dbReference>
<dbReference type="PROSITE" id="PS51194">
    <property type="entry name" value="HELICASE_CTER"/>
    <property type="match status" value="1"/>
</dbReference>
<dbReference type="InterPro" id="IPR027417">
    <property type="entry name" value="P-loop_NTPase"/>
</dbReference>
<feature type="region of interest" description="Disordered" evidence="8">
    <location>
        <begin position="390"/>
        <end position="473"/>
    </location>
</feature>
<proteinExistence type="inferred from homology"/>
<organism evidence="12 13">
    <name type="scientific">Hymenobacter algoricola</name>
    <dbReference type="NCBI Taxonomy" id="486267"/>
    <lineage>
        <taxon>Bacteria</taxon>
        <taxon>Pseudomonadati</taxon>
        <taxon>Bacteroidota</taxon>
        <taxon>Cytophagia</taxon>
        <taxon>Cytophagales</taxon>
        <taxon>Hymenobacteraceae</taxon>
        <taxon>Hymenobacter</taxon>
    </lineage>
</organism>
<keyword evidence="2 7" id="KW-0378">Hydrolase</keyword>
<evidence type="ECO:0000313" key="12">
    <source>
        <dbReference type="EMBL" id="GAA3950391.1"/>
    </source>
</evidence>
<evidence type="ECO:0000256" key="3">
    <source>
        <dbReference type="ARBA" id="ARBA00022806"/>
    </source>
</evidence>
<dbReference type="SMART" id="SM00487">
    <property type="entry name" value="DEXDc"/>
    <property type="match status" value="1"/>
</dbReference>
<keyword evidence="1 7" id="KW-0547">Nucleotide-binding</keyword>
<feature type="compositionally biased region" description="Low complexity" evidence="8">
    <location>
        <begin position="396"/>
        <end position="407"/>
    </location>
</feature>
<comment type="similarity">
    <text evidence="5 7">Belongs to the DEAD box helicase family.</text>
</comment>
<dbReference type="RefSeq" id="WP_345116900.1">
    <property type="nucleotide sequence ID" value="NZ_BAABDH010000108.1"/>
</dbReference>
<dbReference type="PROSITE" id="PS51195">
    <property type="entry name" value="Q_MOTIF"/>
    <property type="match status" value="1"/>
</dbReference>
<gene>
    <name evidence="12" type="ORF">GCM10022406_35300</name>
</gene>
<dbReference type="PANTHER" id="PTHR47959:SF13">
    <property type="entry name" value="ATP-DEPENDENT RNA HELICASE RHLE"/>
    <property type="match status" value="1"/>
</dbReference>
<dbReference type="InterPro" id="IPR014014">
    <property type="entry name" value="RNA_helicase_DEAD_Q_motif"/>
</dbReference>
<dbReference type="EMBL" id="BAABDH010000108">
    <property type="protein sequence ID" value="GAA3950391.1"/>
    <property type="molecule type" value="Genomic_DNA"/>
</dbReference>
<sequence>MTFDELNLIAPILRALHEEGYTTPTPIQEQAIPHVLDGRDLLGVAQTGTGKTAAFTVPILQILSQTAKLENHSHSRIRCMVLTPTRELAIQIGESIAAYGRHLPIRHTVIFGGVGQTPQVNALKRGVEILIATPGRLLDLMNQGFVDLRHIEVFVLDEADRMLDMGFINDIKRILPKLPASRQTLFFSATMPGVIQELAGSILKPNPVKVAVTPVSSTADTITQSVFMVPKNDKPELLEHILQDKAIKRVLVFTRTKHGADKVVKTLAKGNIPAEAIHGNKSQNHRQRALSNFKAGSTRVLVATDIAARGIDVDELTHVINYEVPNEPETYVHRIGRTGRAGADGKALTFCDEEERAYLQDIQKLIRKQIPVVSDHPYFSPFVVPVPLTGGPAIQRPKGPAGRPARPGRGGDARPPRAEGAARSGGTGRSESRPAGSGGGGRSSSSPRPAGERAAGGSGSGQPRRPYRGNSGR</sequence>
<feature type="domain" description="DEAD-box RNA helicase Q" evidence="11">
    <location>
        <begin position="1"/>
        <end position="29"/>
    </location>
</feature>
<evidence type="ECO:0000259" key="11">
    <source>
        <dbReference type="PROSITE" id="PS51195"/>
    </source>
</evidence>
<evidence type="ECO:0000256" key="1">
    <source>
        <dbReference type="ARBA" id="ARBA00022741"/>
    </source>
</evidence>
<name>A0ABP7NNE2_9BACT</name>
<evidence type="ECO:0000256" key="5">
    <source>
        <dbReference type="ARBA" id="ARBA00038437"/>
    </source>
</evidence>
<dbReference type="PANTHER" id="PTHR47959">
    <property type="entry name" value="ATP-DEPENDENT RNA HELICASE RHLE-RELATED"/>
    <property type="match status" value="1"/>
</dbReference>
<feature type="compositionally biased region" description="Low complexity" evidence="8">
    <location>
        <begin position="443"/>
        <end position="453"/>
    </location>
</feature>
<dbReference type="Proteomes" id="UP001499909">
    <property type="component" value="Unassembled WGS sequence"/>
</dbReference>
<dbReference type="GO" id="GO:0004386">
    <property type="term" value="F:helicase activity"/>
    <property type="evidence" value="ECO:0007669"/>
    <property type="project" value="UniProtKB-KW"/>
</dbReference>
<evidence type="ECO:0000259" key="10">
    <source>
        <dbReference type="PROSITE" id="PS51194"/>
    </source>
</evidence>
<keyword evidence="13" id="KW-1185">Reference proteome</keyword>
<accession>A0ABP7NNE2</accession>
<dbReference type="Gene3D" id="3.40.50.300">
    <property type="entry name" value="P-loop containing nucleotide triphosphate hydrolases"/>
    <property type="match status" value="2"/>
</dbReference>
<dbReference type="SUPFAM" id="SSF52540">
    <property type="entry name" value="P-loop containing nucleoside triphosphate hydrolases"/>
    <property type="match status" value="1"/>
</dbReference>
<keyword evidence="3 7" id="KW-0347">Helicase</keyword>
<comment type="caution">
    <text evidence="12">The sequence shown here is derived from an EMBL/GenBank/DDBJ whole genome shotgun (WGS) entry which is preliminary data.</text>
</comment>
<dbReference type="SMART" id="SM00490">
    <property type="entry name" value="HELICc"/>
    <property type="match status" value="1"/>
</dbReference>
<reference evidence="13" key="1">
    <citation type="journal article" date="2019" name="Int. J. Syst. Evol. Microbiol.">
        <title>The Global Catalogue of Microorganisms (GCM) 10K type strain sequencing project: providing services to taxonomists for standard genome sequencing and annotation.</title>
        <authorList>
            <consortium name="The Broad Institute Genomics Platform"/>
            <consortium name="The Broad Institute Genome Sequencing Center for Infectious Disease"/>
            <person name="Wu L."/>
            <person name="Ma J."/>
        </authorList>
    </citation>
    <scope>NUCLEOTIDE SEQUENCE [LARGE SCALE GENOMIC DNA]</scope>
    <source>
        <strain evidence="13">JCM 17214</strain>
    </source>
</reference>
<dbReference type="InterPro" id="IPR050079">
    <property type="entry name" value="DEAD_box_RNA_helicase"/>
</dbReference>
<evidence type="ECO:0000256" key="7">
    <source>
        <dbReference type="RuleBase" id="RU000492"/>
    </source>
</evidence>
<evidence type="ECO:0000259" key="9">
    <source>
        <dbReference type="PROSITE" id="PS51192"/>
    </source>
</evidence>
<dbReference type="InterPro" id="IPR014001">
    <property type="entry name" value="Helicase_ATP-bd"/>
</dbReference>
<evidence type="ECO:0000256" key="2">
    <source>
        <dbReference type="ARBA" id="ARBA00022801"/>
    </source>
</evidence>
<dbReference type="CDD" id="cd00268">
    <property type="entry name" value="DEADc"/>
    <property type="match status" value="1"/>
</dbReference>
<dbReference type="InterPro" id="IPR011545">
    <property type="entry name" value="DEAD/DEAH_box_helicase_dom"/>
</dbReference>
<dbReference type="CDD" id="cd18787">
    <property type="entry name" value="SF2_C_DEAD"/>
    <property type="match status" value="1"/>
</dbReference>
<evidence type="ECO:0000256" key="4">
    <source>
        <dbReference type="ARBA" id="ARBA00022840"/>
    </source>
</evidence>
<dbReference type="Pfam" id="PF00270">
    <property type="entry name" value="DEAD"/>
    <property type="match status" value="1"/>
</dbReference>
<evidence type="ECO:0000256" key="8">
    <source>
        <dbReference type="SAM" id="MobiDB-lite"/>
    </source>
</evidence>
<feature type="domain" description="Helicase C-terminal" evidence="10">
    <location>
        <begin position="233"/>
        <end position="381"/>
    </location>
</feature>
<dbReference type="InterPro" id="IPR000629">
    <property type="entry name" value="RNA-helicase_DEAD-box_CS"/>
</dbReference>
<evidence type="ECO:0000313" key="13">
    <source>
        <dbReference type="Proteomes" id="UP001499909"/>
    </source>
</evidence>
<feature type="domain" description="Helicase ATP-binding" evidence="9">
    <location>
        <begin position="32"/>
        <end position="209"/>
    </location>
</feature>